<organism evidence="2 3">
    <name type="scientific">Ancylostoma ceylanicum</name>
    <dbReference type="NCBI Taxonomy" id="53326"/>
    <lineage>
        <taxon>Eukaryota</taxon>
        <taxon>Metazoa</taxon>
        <taxon>Ecdysozoa</taxon>
        <taxon>Nematoda</taxon>
        <taxon>Chromadorea</taxon>
        <taxon>Rhabditida</taxon>
        <taxon>Rhabditina</taxon>
        <taxon>Rhabditomorpha</taxon>
        <taxon>Strongyloidea</taxon>
        <taxon>Ancylostomatidae</taxon>
        <taxon>Ancylostomatinae</taxon>
        <taxon>Ancylostoma</taxon>
    </lineage>
</organism>
<keyword evidence="3" id="KW-1185">Reference proteome</keyword>
<protein>
    <submittedName>
        <fullName evidence="2">Uncharacterized protein</fullName>
    </submittedName>
</protein>
<evidence type="ECO:0000313" key="3">
    <source>
        <dbReference type="Proteomes" id="UP000024635"/>
    </source>
</evidence>
<evidence type="ECO:0000256" key="1">
    <source>
        <dbReference type="SAM" id="MobiDB-lite"/>
    </source>
</evidence>
<comment type="caution">
    <text evidence="2">The sequence shown here is derived from an EMBL/GenBank/DDBJ whole genome shotgun (WGS) entry which is preliminary data.</text>
</comment>
<dbReference type="AlphaFoldDB" id="A0A016VNL6"/>
<reference evidence="3" key="1">
    <citation type="journal article" date="2015" name="Nat. Genet.">
        <title>The genome and transcriptome of the zoonotic hookworm Ancylostoma ceylanicum identify infection-specific gene families.</title>
        <authorList>
            <person name="Schwarz E.M."/>
            <person name="Hu Y."/>
            <person name="Antoshechkin I."/>
            <person name="Miller M.M."/>
            <person name="Sternberg P.W."/>
            <person name="Aroian R.V."/>
        </authorList>
    </citation>
    <scope>NUCLEOTIDE SEQUENCE</scope>
    <source>
        <strain evidence="3">HY135</strain>
    </source>
</reference>
<feature type="compositionally biased region" description="Basic and acidic residues" evidence="1">
    <location>
        <begin position="15"/>
        <end position="24"/>
    </location>
</feature>
<evidence type="ECO:0000313" key="2">
    <source>
        <dbReference type="EMBL" id="EYC28368.1"/>
    </source>
</evidence>
<sequence>MVLFSDYLKVRKRRSAESRNKKDAVTPIKTMKSAAPSSPFRFVEPSIDGANDGETSPRSLSVSPPKSPRKRPAQGVVRPLPSQLSKLRSHAVVRD</sequence>
<accession>A0A016VNL6</accession>
<gene>
    <name evidence="2" type="primary">Acey_s0007.g3187</name>
    <name evidence="2" type="ORF">Y032_0007g3187</name>
</gene>
<dbReference type="Proteomes" id="UP000024635">
    <property type="component" value="Unassembled WGS sequence"/>
</dbReference>
<name>A0A016VNL6_9BILA</name>
<feature type="region of interest" description="Disordered" evidence="1">
    <location>
        <begin position="12"/>
        <end position="95"/>
    </location>
</feature>
<proteinExistence type="predicted"/>
<dbReference type="EMBL" id="JARK01001343">
    <property type="protein sequence ID" value="EYC28368.1"/>
    <property type="molecule type" value="Genomic_DNA"/>
</dbReference>